<dbReference type="GO" id="GO:0005615">
    <property type="term" value="C:extracellular space"/>
    <property type="evidence" value="ECO:0007669"/>
    <property type="project" value="TreeGrafter"/>
</dbReference>
<feature type="non-terminal residue" evidence="15">
    <location>
        <position position="1"/>
    </location>
</feature>
<evidence type="ECO:0000256" key="2">
    <source>
        <dbReference type="ARBA" id="ARBA00004613"/>
    </source>
</evidence>
<evidence type="ECO:0000256" key="3">
    <source>
        <dbReference type="ARBA" id="ARBA00005189"/>
    </source>
</evidence>
<evidence type="ECO:0000259" key="14">
    <source>
        <dbReference type="Pfam" id="PF00151"/>
    </source>
</evidence>
<dbReference type="InterPro" id="IPR002331">
    <property type="entry name" value="Lipase_panc"/>
</dbReference>
<dbReference type="OrthoDB" id="199913at2759"/>
<evidence type="ECO:0000256" key="4">
    <source>
        <dbReference type="ARBA" id="ARBA00010701"/>
    </source>
</evidence>
<dbReference type="InterPro" id="IPR033906">
    <property type="entry name" value="Lipase_N"/>
</dbReference>
<keyword evidence="8" id="KW-0442">Lipid degradation</keyword>
<dbReference type="EMBL" id="JAACNH010000008">
    <property type="protein sequence ID" value="KAG8435841.1"/>
    <property type="molecule type" value="Genomic_DNA"/>
</dbReference>
<dbReference type="GO" id="GO:0016042">
    <property type="term" value="P:lipid catabolic process"/>
    <property type="evidence" value="ECO:0007669"/>
    <property type="project" value="UniProtKB-KW"/>
</dbReference>
<keyword evidence="6" id="KW-0964">Secreted</keyword>
<evidence type="ECO:0000256" key="9">
    <source>
        <dbReference type="ARBA" id="ARBA00023098"/>
    </source>
</evidence>
<comment type="caution">
    <text evidence="15">The sequence shown here is derived from an EMBL/GenBank/DDBJ whole genome shotgun (WGS) entry which is preliminary data.</text>
</comment>
<keyword evidence="11" id="KW-1015">Disulfide bond</keyword>
<dbReference type="EC" id="3.1.1.3" evidence="5"/>
<dbReference type="InterPro" id="IPR029058">
    <property type="entry name" value="AB_hydrolase_fold"/>
</dbReference>
<evidence type="ECO:0000256" key="13">
    <source>
        <dbReference type="RuleBase" id="RU004262"/>
    </source>
</evidence>
<dbReference type="SUPFAM" id="SSF53474">
    <property type="entry name" value="alpha/beta-Hydrolases"/>
    <property type="match status" value="1"/>
</dbReference>
<dbReference type="PRINTS" id="PR00823">
    <property type="entry name" value="PANCLIPASE"/>
</dbReference>
<evidence type="ECO:0000256" key="5">
    <source>
        <dbReference type="ARBA" id="ARBA00013279"/>
    </source>
</evidence>
<comment type="similarity">
    <text evidence="4 13">Belongs to the AB hydrolase superfamily. Lipase family.</text>
</comment>
<dbReference type="PRINTS" id="PR00821">
    <property type="entry name" value="TAGLIPASE"/>
</dbReference>
<dbReference type="AlphaFoldDB" id="A0A8T2IZK5"/>
<keyword evidence="10" id="KW-0472">Membrane</keyword>
<dbReference type="FunFam" id="3.40.50.1820:FF:000033">
    <property type="entry name" value="Pancreatic triacylglycerol lipase"/>
    <property type="match status" value="1"/>
</dbReference>
<keyword evidence="16" id="KW-1185">Reference proteome</keyword>
<comment type="pathway">
    <text evidence="3">Lipid metabolism.</text>
</comment>
<proteinExistence type="inferred from homology"/>
<accession>A0A8T2IZK5</accession>
<sequence length="386" mass="42458">TNSSACFSYVKGESICYKNIGCFSDEAPFGGTLPRPLGYVPESPDEIDTKLLLFTTKNPDDFQVISPLTPSAVSVSNFKTGRKTYFIIHGFLDNGDDYWLTDMCKTILKVEDVNCFCVDWKKGALALYPQAANNIRVVGAQIAYFIGFLNSNFQYSPSNIHLIGHSLGAQTAGEAGKRIRGLGRITGLDPAGPYFLNTPQEVRLDSTDANFVDVIHTDTQSDLNSLGYGIVQLSGHLDFFPNGGKQMAGCNKSTVSTLLEVGGLWEGSRDVVGCNHFRSYKYYTESILTPEGFIGYPSPSYEAFKNGVGFPCPSTGCPLMGHYANRYSREKSSGQSFFLNTGAEKPFARWRYKVTITTTGTIHFMGSIRVSLLSLKSKTKEHEIVR</sequence>
<evidence type="ECO:0000256" key="7">
    <source>
        <dbReference type="ARBA" id="ARBA00022801"/>
    </source>
</evidence>
<dbReference type="PANTHER" id="PTHR11610:SF165">
    <property type="entry name" value="PANCREATIC LIPASE-RELATED PROTEIN 2"/>
    <property type="match status" value="1"/>
</dbReference>
<evidence type="ECO:0000256" key="10">
    <source>
        <dbReference type="ARBA" id="ARBA00023136"/>
    </source>
</evidence>
<evidence type="ECO:0000256" key="6">
    <source>
        <dbReference type="ARBA" id="ARBA00022525"/>
    </source>
</evidence>
<dbReference type="GO" id="GO:0004465">
    <property type="term" value="F:lipoprotein lipase activity"/>
    <property type="evidence" value="ECO:0007669"/>
    <property type="project" value="TreeGrafter"/>
</dbReference>
<evidence type="ECO:0000313" key="15">
    <source>
        <dbReference type="EMBL" id="KAG8435841.1"/>
    </source>
</evidence>
<dbReference type="CDD" id="cd00707">
    <property type="entry name" value="Pancreat_lipase_like"/>
    <property type="match status" value="1"/>
</dbReference>
<dbReference type="GO" id="GO:0012505">
    <property type="term" value="C:endomembrane system"/>
    <property type="evidence" value="ECO:0007669"/>
    <property type="project" value="UniProtKB-SubCell"/>
</dbReference>
<evidence type="ECO:0000256" key="12">
    <source>
        <dbReference type="ARBA" id="ARBA00023369"/>
    </source>
</evidence>
<keyword evidence="9" id="KW-0443">Lipid metabolism</keyword>
<dbReference type="InterPro" id="IPR013818">
    <property type="entry name" value="Lipase"/>
</dbReference>
<evidence type="ECO:0000313" key="16">
    <source>
        <dbReference type="Proteomes" id="UP000812440"/>
    </source>
</evidence>
<dbReference type="Gene3D" id="3.40.50.1820">
    <property type="entry name" value="alpha/beta hydrolase"/>
    <property type="match status" value="1"/>
</dbReference>
<keyword evidence="7" id="KW-0378">Hydrolase</keyword>
<organism evidence="15 16">
    <name type="scientific">Hymenochirus boettgeri</name>
    <name type="common">Congo dwarf clawed frog</name>
    <dbReference type="NCBI Taxonomy" id="247094"/>
    <lineage>
        <taxon>Eukaryota</taxon>
        <taxon>Metazoa</taxon>
        <taxon>Chordata</taxon>
        <taxon>Craniata</taxon>
        <taxon>Vertebrata</taxon>
        <taxon>Euteleostomi</taxon>
        <taxon>Amphibia</taxon>
        <taxon>Batrachia</taxon>
        <taxon>Anura</taxon>
        <taxon>Pipoidea</taxon>
        <taxon>Pipidae</taxon>
        <taxon>Pipinae</taxon>
        <taxon>Hymenochirus</taxon>
    </lineage>
</organism>
<dbReference type="PANTHER" id="PTHR11610">
    <property type="entry name" value="LIPASE"/>
    <property type="match status" value="1"/>
</dbReference>
<reference evidence="15" key="1">
    <citation type="thesis" date="2020" institute="ProQuest LLC" country="789 East Eisenhower Parkway, Ann Arbor, MI, USA">
        <title>Comparative Genomics and Chromosome Evolution.</title>
        <authorList>
            <person name="Mudd A.B."/>
        </authorList>
    </citation>
    <scope>NUCLEOTIDE SEQUENCE</scope>
    <source>
        <strain evidence="15">Female2</strain>
        <tissue evidence="15">Blood</tissue>
    </source>
</reference>
<dbReference type="Pfam" id="PF00151">
    <property type="entry name" value="Lipase"/>
    <property type="match status" value="1"/>
</dbReference>
<comment type="subcellular location">
    <subcellularLocation>
        <location evidence="1">Endomembrane system</location>
        <topology evidence="1">Peripheral membrane protein</topology>
    </subcellularLocation>
    <subcellularLocation>
        <location evidence="2">Secreted</location>
    </subcellularLocation>
</comment>
<dbReference type="InterPro" id="IPR000734">
    <property type="entry name" value="TAG_lipase"/>
</dbReference>
<name>A0A8T2IZK5_9PIPI</name>
<comment type="catalytic activity">
    <reaction evidence="12">
        <text>a triacylglycerol + H2O = a diacylglycerol + a fatty acid + H(+)</text>
        <dbReference type="Rhea" id="RHEA:12044"/>
        <dbReference type="ChEBI" id="CHEBI:15377"/>
        <dbReference type="ChEBI" id="CHEBI:15378"/>
        <dbReference type="ChEBI" id="CHEBI:17855"/>
        <dbReference type="ChEBI" id="CHEBI:18035"/>
        <dbReference type="ChEBI" id="CHEBI:28868"/>
        <dbReference type="EC" id="3.1.1.3"/>
    </reaction>
    <physiologicalReaction direction="left-to-right" evidence="12">
        <dbReference type="Rhea" id="RHEA:12045"/>
    </physiologicalReaction>
</comment>
<evidence type="ECO:0000256" key="11">
    <source>
        <dbReference type="ARBA" id="ARBA00023157"/>
    </source>
</evidence>
<evidence type="ECO:0000256" key="8">
    <source>
        <dbReference type="ARBA" id="ARBA00022963"/>
    </source>
</evidence>
<dbReference type="Proteomes" id="UP000812440">
    <property type="component" value="Chromosome 7"/>
</dbReference>
<protein>
    <recommendedName>
        <fullName evidence="5">triacylglycerol lipase</fullName>
        <ecNumber evidence="5">3.1.1.3</ecNumber>
    </recommendedName>
</protein>
<gene>
    <name evidence="15" type="ORF">GDO86_013695</name>
</gene>
<feature type="domain" description="Lipase" evidence="14">
    <location>
        <begin position="14"/>
        <end position="347"/>
    </location>
</feature>
<evidence type="ECO:0000256" key="1">
    <source>
        <dbReference type="ARBA" id="ARBA00004184"/>
    </source>
</evidence>